<name>A0A7X6A3G5_9ACTN</name>
<dbReference type="RefSeq" id="WP_167212348.1">
    <property type="nucleotide sequence ID" value="NZ_JAASRO010000001.1"/>
</dbReference>
<accession>A0A7X6A3G5</accession>
<dbReference type="Proteomes" id="UP000555407">
    <property type="component" value="Unassembled WGS sequence"/>
</dbReference>
<dbReference type="EMBL" id="JAASRO010000001">
    <property type="protein sequence ID" value="NIK59868.1"/>
    <property type="molecule type" value="Genomic_DNA"/>
</dbReference>
<reference evidence="1 2" key="1">
    <citation type="submission" date="2020-03" db="EMBL/GenBank/DDBJ databases">
        <title>Sequencing the genomes of 1000 actinobacteria strains.</title>
        <authorList>
            <person name="Klenk H.-P."/>
        </authorList>
    </citation>
    <scope>NUCLEOTIDE SEQUENCE [LARGE SCALE GENOMIC DNA]</scope>
    <source>
        <strain evidence="1 2">DSM 45490</strain>
    </source>
</reference>
<dbReference type="AlphaFoldDB" id="A0A7X6A3G5"/>
<keyword evidence="2" id="KW-1185">Reference proteome</keyword>
<evidence type="ECO:0000313" key="2">
    <source>
        <dbReference type="Proteomes" id="UP000555407"/>
    </source>
</evidence>
<comment type="caution">
    <text evidence="1">The sequence shown here is derived from an EMBL/GenBank/DDBJ whole genome shotgun (WGS) entry which is preliminary data.</text>
</comment>
<gene>
    <name evidence="1" type="ORF">BJY22_005585</name>
</gene>
<sequence length="272" mass="30708">MPAIECGGSFYPCVTFCHSCTKGIRARQLPDDPVDILTCSVCRVRRAVHRGQRLPCTTCGEPPLWKSTQKLLAERRAAELAAGFEHIADARCNLLSTGGRSKQVSDQWLRHQACGRIGPRWQRPFLDRKTGEVAPPYCRHCGGEPWRSSSAIPPGARDLLYLVRFTAPGLRFLKVGRSLTTQDRLAQWLGLGARVVQVVEARHDKVSDAERRILRACADYRIETHPFKAHFGTDETLRLGARTVIGELTTWSGRSRDRTQEWIERARQRHTT</sequence>
<proteinExistence type="predicted"/>
<evidence type="ECO:0000313" key="1">
    <source>
        <dbReference type="EMBL" id="NIK59868.1"/>
    </source>
</evidence>
<organism evidence="1 2">
    <name type="scientific">Kribbella shirazensis</name>
    <dbReference type="NCBI Taxonomy" id="1105143"/>
    <lineage>
        <taxon>Bacteria</taxon>
        <taxon>Bacillati</taxon>
        <taxon>Actinomycetota</taxon>
        <taxon>Actinomycetes</taxon>
        <taxon>Propionibacteriales</taxon>
        <taxon>Kribbellaceae</taxon>
        <taxon>Kribbella</taxon>
    </lineage>
</organism>
<protein>
    <submittedName>
        <fullName evidence="1">Uncharacterized protein</fullName>
    </submittedName>
</protein>